<protein>
    <submittedName>
        <fullName evidence="2">Uncharacterized protein</fullName>
    </submittedName>
</protein>
<name>A0AAD4WR96_PRUDU</name>
<keyword evidence="3" id="KW-1185">Reference proteome</keyword>
<dbReference type="EMBL" id="JAJFAZ020000001">
    <property type="protein sequence ID" value="KAI5347848.1"/>
    <property type="molecule type" value="Genomic_DNA"/>
</dbReference>
<feature type="compositionally biased region" description="Basic and acidic residues" evidence="1">
    <location>
        <begin position="35"/>
        <end position="48"/>
    </location>
</feature>
<feature type="region of interest" description="Disordered" evidence="1">
    <location>
        <begin position="1"/>
        <end position="52"/>
    </location>
</feature>
<sequence>MEEDLCSKVGQSEARATEGVSRRDPVFHVSNLKPYHADPEEPSREESQRTPSLMVTSFDREVECIMAKREVRRKGVPSYFEYFVK</sequence>
<evidence type="ECO:0000313" key="2">
    <source>
        <dbReference type="EMBL" id="KAI5347848.1"/>
    </source>
</evidence>
<dbReference type="Proteomes" id="UP001054821">
    <property type="component" value="Chromosome 1"/>
</dbReference>
<accession>A0AAD4WR96</accession>
<reference evidence="2 3" key="1">
    <citation type="journal article" date="2022" name="G3 (Bethesda)">
        <title>Whole-genome sequence and methylome profiling of the almond [Prunus dulcis (Mill.) D.A. Webb] cultivar 'Nonpareil'.</title>
        <authorList>
            <person name="D'Amico-Willman K.M."/>
            <person name="Ouma W.Z."/>
            <person name="Meulia T."/>
            <person name="Sideli G.M."/>
            <person name="Gradziel T.M."/>
            <person name="Fresnedo-Ramirez J."/>
        </authorList>
    </citation>
    <scope>NUCLEOTIDE SEQUENCE [LARGE SCALE GENOMIC DNA]</scope>
    <source>
        <strain evidence="2">Clone GOH B32 T37-40</strain>
    </source>
</reference>
<comment type="caution">
    <text evidence="2">The sequence shown here is derived from an EMBL/GenBank/DDBJ whole genome shotgun (WGS) entry which is preliminary data.</text>
</comment>
<evidence type="ECO:0000256" key="1">
    <source>
        <dbReference type="SAM" id="MobiDB-lite"/>
    </source>
</evidence>
<dbReference type="AlphaFoldDB" id="A0AAD4WR96"/>
<proteinExistence type="predicted"/>
<organism evidence="2 3">
    <name type="scientific">Prunus dulcis</name>
    <name type="common">Almond</name>
    <name type="synonym">Amygdalus dulcis</name>
    <dbReference type="NCBI Taxonomy" id="3755"/>
    <lineage>
        <taxon>Eukaryota</taxon>
        <taxon>Viridiplantae</taxon>
        <taxon>Streptophyta</taxon>
        <taxon>Embryophyta</taxon>
        <taxon>Tracheophyta</taxon>
        <taxon>Spermatophyta</taxon>
        <taxon>Magnoliopsida</taxon>
        <taxon>eudicotyledons</taxon>
        <taxon>Gunneridae</taxon>
        <taxon>Pentapetalae</taxon>
        <taxon>rosids</taxon>
        <taxon>fabids</taxon>
        <taxon>Rosales</taxon>
        <taxon>Rosaceae</taxon>
        <taxon>Amygdaloideae</taxon>
        <taxon>Amygdaleae</taxon>
        <taxon>Prunus</taxon>
    </lineage>
</organism>
<gene>
    <name evidence="2" type="ORF">L3X38_000735</name>
</gene>
<evidence type="ECO:0000313" key="3">
    <source>
        <dbReference type="Proteomes" id="UP001054821"/>
    </source>
</evidence>